<dbReference type="EMBL" id="BAABME010002448">
    <property type="protein sequence ID" value="GAA0154677.1"/>
    <property type="molecule type" value="Genomic_DNA"/>
</dbReference>
<proteinExistence type="predicted"/>
<dbReference type="AlphaFoldDB" id="A0AAV3PXJ0"/>
<name>A0AAV3PXJ0_LITER</name>
<accession>A0AAV3PXJ0</accession>
<sequence>MEIQPMERQMKDWSLPGVVDSPSCIVLYEVTKNYELNSWHHYKGRAHGEKEAIPEEEQTEEVVKPYVPPVPFLKWLLRSKHNKSFS</sequence>
<gene>
    <name evidence="1" type="ORF">LIER_12589</name>
</gene>
<keyword evidence="2" id="KW-1185">Reference proteome</keyword>
<evidence type="ECO:0000313" key="1">
    <source>
        <dbReference type="EMBL" id="GAA0154677.1"/>
    </source>
</evidence>
<protein>
    <submittedName>
        <fullName evidence="1">Uncharacterized protein</fullName>
    </submittedName>
</protein>
<organism evidence="1 2">
    <name type="scientific">Lithospermum erythrorhizon</name>
    <name type="common">Purple gromwell</name>
    <name type="synonym">Lithospermum officinale var. erythrorhizon</name>
    <dbReference type="NCBI Taxonomy" id="34254"/>
    <lineage>
        <taxon>Eukaryota</taxon>
        <taxon>Viridiplantae</taxon>
        <taxon>Streptophyta</taxon>
        <taxon>Embryophyta</taxon>
        <taxon>Tracheophyta</taxon>
        <taxon>Spermatophyta</taxon>
        <taxon>Magnoliopsida</taxon>
        <taxon>eudicotyledons</taxon>
        <taxon>Gunneridae</taxon>
        <taxon>Pentapetalae</taxon>
        <taxon>asterids</taxon>
        <taxon>lamiids</taxon>
        <taxon>Boraginales</taxon>
        <taxon>Boraginaceae</taxon>
        <taxon>Boraginoideae</taxon>
        <taxon>Lithospermeae</taxon>
        <taxon>Lithospermum</taxon>
    </lineage>
</organism>
<reference evidence="1 2" key="1">
    <citation type="submission" date="2024-01" db="EMBL/GenBank/DDBJ databases">
        <title>The complete chloroplast genome sequence of Lithospermum erythrorhizon: insights into the phylogenetic relationship among Boraginaceae species and the maternal lineages of purple gromwells.</title>
        <authorList>
            <person name="Okada T."/>
            <person name="Watanabe K."/>
        </authorList>
    </citation>
    <scope>NUCLEOTIDE SEQUENCE [LARGE SCALE GENOMIC DNA]</scope>
</reference>
<dbReference type="Proteomes" id="UP001454036">
    <property type="component" value="Unassembled WGS sequence"/>
</dbReference>
<comment type="caution">
    <text evidence="1">The sequence shown here is derived from an EMBL/GenBank/DDBJ whole genome shotgun (WGS) entry which is preliminary data.</text>
</comment>
<evidence type="ECO:0000313" key="2">
    <source>
        <dbReference type="Proteomes" id="UP001454036"/>
    </source>
</evidence>